<name>A0A255DT26_9MYCO</name>
<evidence type="ECO:0000313" key="3">
    <source>
        <dbReference type="Proteomes" id="UP000216063"/>
    </source>
</evidence>
<evidence type="ECO:0000259" key="1">
    <source>
        <dbReference type="Pfam" id="PF02771"/>
    </source>
</evidence>
<dbReference type="EMBL" id="NOZR01000006">
    <property type="protein sequence ID" value="OYN80385.1"/>
    <property type="molecule type" value="Genomic_DNA"/>
</dbReference>
<evidence type="ECO:0000313" key="2">
    <source>
        <dbReference type="EMBL" id="OYN80385.1"/>
    </source>
</evidence>
<accession>A0A255DT26</accession>
<dbReference type="SUPFAM" id="SSF56645">
    <property type="entry name" value="Acyl-CoA dehydrogenase NM domain-like"/>
    <property type="match status" value="1"/>
</dbReference>
<gene>
    <name evidence="2" type="ORF">CG716_09625</name>
</gene>
<dbReference type="Gene3D" id="1.10.540.10">
    <property type="entry name" value="Acyl-CoA dehydrogenase/oxidase, N-terminal domain"/>
    <property type="match status" value="1"/>
</dbReference>
<dbReference type="InterPro" id="IPR037069">
    <property type="entry name" value="AcylCoA_DH/ox_N_sf"/>
</dbReference>
<dbReference type="InterPro" id="IPR013786">
    <property type="entry name" value="AcylCoA_DH/ox_N"/>
</dbReference>
<reference evidence="2 3" key="1">
    <citation type="submission" date="2017-07" db="EMBL/GenBank/DDBJ databases">
        <title>The new phylogeny of genus Mycobacterium.</title>
        <authorList>
            <person name="Tortoli E."/>
            <person name="Trovato A."/>
            <person name="Cirillo D.M."/>
        </authorList>
    </citation>
    <scope>NUCLEOTIDE SEQUENCE [LARGE SCALE GENOMIC DNA]</scope>
    <source>
        <strain evidence="2 3">ATCC 33027</strain>
    </source>
</reference>
<comment type="caution">
    <text evidence="2">The sequence shown here is derived from an EMBL/GenBank/DDBJ whole genome shotgun (WGS) entry which is preliminary data.</text>
</comment>
<keyword evidence="3" id="KW-1185">Reference proteome</keyword>
<dbReference type="GO" id="GO:0050660">
    <property type="term" value="F:flavin adenine dinucleotide binding"/>
    <property type="evidence" value="ECO:0007669"/>
    <property type="project" value="InterPro"/>
</dbReference>
<dbReference type="GO" id="GO:0003995">
    <property type="term" value="F:acyl-CoA dehydrogenase activity"/>
    <property type="evidence" value="ECO:0007669"/>
    <property type="project" value="TreeGrafter"/>
</dbReference>
<protein>
    <submittedName>
        <fullName evidence="2">Acyl-CoA dehydrogenase</fullName>
    </submittedName>
</protein>
<dbReference type="PANTHER" id="PTHR43884:SF12">
    <property type="entry name" value="ISOVALERYL-COA DEHYDROGENASE, MITOCHONDRIAL-RELATED"/>
    <property type="match status" value="1"/>
</dbReference>
<sequence>MPVAPNLVERAHDIADTVLFPSALAVDRTGHVPDSHWETLADAGLYGIAAPADAGGPGLDLPHIIEILEALAGGCLATAFTWVQHHGMLAALAASDNHALRDEVVPGAISGQIRGGVAYAGAVPVPPRMRAQQVCGGWRLSGHAPFVSGWGIIDVIQISAGDVETGDIVAGLVNAEVQPGITTVIAQPLFVADASQTVALEVDGLFIPDDRVVSRVSRADFMANQNFGSRLNATLPLGLVGRCARLLEDSGEPAAAGALRGAADAVRARLDAGLCDASTLLRARADGCELATRAAAALVAARGGSSLLRSDSAQLLARSALFTLVAASRPELKRSLVDQISNSGR</sequence>
<dbReference type="Gene3D" id="2.40.110.10">
    <property type="entry name" value="Butyryl-CoA Dehydrogenase, subunit A, domain 2"/>
    <property type="match status" value="1"/>
</dbReference>
<dbReference type="AlphaFoldDB" id="A0A255DT26"/>
<dbReference type="OrthoDB" id="3536625at2"/>
<dbReference type="RefSeq" id="WP_094478828.1">
    <property type="nucleotide sequence ID" value="NZ_NOZR01000006.1"/>
</dbReference>
<organism evidence="2 3">
    <name type="scientific">Mycolicibacterium sphagni</name>
    <dbReference type="NCBI Taxonomy" id="1786"/>
    <lineage>
        <taxon>Bacteria</taxon>
        <taxon>Bacillati</taxon>
        <taxon>Actinomycetota</taxon>
        <taxon>Actinomycetes</taxon>
        <taxon>Mycobacteriales</taxon>
        <taxon>Mycobacteriaceae</taxon>
        <taxon>Mycolicibacterium</taxon>
    </lineage>
</organism>
<proteinExistence type="predicted"/>
<dbReference type="InterPro" id="IPR009100">
    <property type="entry name" value="AcylCoA_DH/oxidase_NM_dom_sf"/>
</dbReference>
<dbReference type="PANTHER" id="PTHR43884">
    <property type="entry name" value="ACYL-COA DEHYDROGENASE"/>
    <property type="match status" value="1"/>
</dbReference>
<dbReference type="InterPro" id="IPR046373">
    <property type="entry name" value="Acyl-CoA_Oxase/DH_mid-dom_sf"/>
</dbReference>
<dbReference type="Pfam" id="PF02771">
    <property type="entry name" value="Acyl-CoA_dh_N"/>
    <property type="match status" value="1"/>
</dbReference>
<dbReference type="Proteomes" id="UP000216063">
    <property type="component" value="Unassembled WGS sequence"/>
</dbReference>
<feature type="domain" description="Acyl-CoA dehydrogenase/oxidase N-terminal" evidence="1">
    <location>
        <begin position="7"/>
        <end position="112"/>
    </location>
</feature>